<proteinExistence type="predicted"/>
<reference evidence="1" key="1">
    <citation type="journal article" date="2014" name="Genome Biol. Evol.">
        <title>Pangenome evidence for extensive interdomain horizontal transfer affecting lineage core and shell genes in uncultured planktonic thaumarchaeota and euryarchaeota.</title>
        <authorList>
            <person name="Deschamps P."/>
            <person name="Zivanovic Y."/>
            <person name="Moreira D."/>
            <person name="Rodriguez-Valera F."/>
            <person name="Lopez-Garcia P."/>
        </authorList>
    </citation>
    <scope>NUCLEOTIDE SEQUENCE</scope>
</reference>
<protein>
    <submittedName>
        <fullName evidence="1">Uncharacterized protein</fullName>
    </submittedName>
</protein>
<evidence type="ECO:0000313" key="1">
    <source>
        <dbReference type="EMBL" id="AIE95446.1"/>
    </source>
</evidence>
<accession>A0A075G144</accession>
<name>A0A075G144_9EURY</name>
<dbReference type="EMBL" id="KF900452">
    <property type="protein sequence ID" value="AIE95446.1"/>
    <property type="molecule type" value="Genomic_DNA"/>
</dbReference>
<organism evidence="1">
    <name type="scientific">uncultured marine group II/III euryarchaeote AD1000_66_B03</name>
    <dbReference type="NCBI Taxonomy" id="1457797"/>
    <lineage>
        <taxon>Archaea</taxon>
        <taxon>Methanobacteriati</taxon>
        <taxon>Methanobacteriota</taxon>
        <taxon>environmental samples</taxon>
    </lineage>
</organism>
<dbReference type="AlphaFoldDB" id="A0A075G144"/>
<sequence length="59" mass="7094">MLSSWSSLSPFYNYHRTSIVYEQTIDPHRRLKVLHTVVCSQCNDFHFQLCFDRGSGWWI</sequence>